<organism evidence="1">
    <name type="scientific">viral metagenome</name>
    <dbReference type="NCBI Taxonomy" id="1070528"/>
    <lineage>
        <taxon>unclassified sequences</taxon>
        <taxon>metagenomes</taxon>
        <taxon>organismal metagenomes</taxon>
    </lineage>
</organism>
<dbReference type="AlphaFoldDB" id="A0A6H1ZL48"/>
<sequence length="473" mass="53163">MPKVKLPIYEGMNKAVDEMGLQQFGADMINVYVDDLMNINRWPGYEEFADTGEAASVDGLHWWENQSRVIAVCNQKTFQITDLNGTIAEITGDTFETGSVRVKFADFGSALYAANGANINGISTSAVTVMADADAPTEVTHVAILDRYLIGNEVSSGNFHWADVNAPTNWGGNYSEAEANPDRLVALDAQNLNLFLMGKRTLEKWYDDGSTPFIRLYQGLVQSGTVANYSFTWCNAVQSFCWLDENRRVVMENSGIAVPISLSINKYIQEFTTVSDAIGDYVEIVGRPFYVLTFPSEEKVLVYDFISKNWYRLGSWNAVTATYDLYRGNCYCLAPAWNFTLMGDRANGKIYKLGSTIYDENGSILRSLIQTAHYNHGSGSNRKYCNGIYLRLKRTSSVSEDGTPDLMLQYRDDGNTTWNTERSLTMHAIGNTEFLAYTTRLGSYFSRQWRFYMTDSYPLCIASVEEDVDIEVD</sequence>
<gene>
    <name evidence="1" type="ORF">TM448A00842_0024</name>
    <name evidence="2" type="ORF">TM448B00141_0036</name>
</gene>
<dbReference type="EMBL" id="MT144592">
    <property type="protein sequence ID" value="QJH93850.1"/>
    <property type="molecule type" value="Genomic_DNA"/>
</dbReference>
<reference evidence="1" key="1">
    <citation type="submission" date="2020-03" db="EMBL/GenBank/DDBJ databases">
        <title>The deep terrestrial virosphere.</title>
        <authorList>
            <person name="Holmfeldt K."/>
            <person name="Nilsson E."/>
            <person name="Simone D."/>
            <person name="Lopez-Fernandez M."/>
            <person name="Wu X."/>
            <person name="de Brujin I."/>
            <person name="Lundin D."/>
            <person name="Andersson A."/>
            <person name="Bertilsson S."/>
            <person name="Dopson M."/>
        </authorList>
    </citation>
    <scope>NUCLEOTIDE SEQUENCE</scope>
    <source>
        <strain evidence="1">TM448A00842</strain>
        <strain evidence="2">TM448B00141</strain>
    </source>
</reference>
<dbReference type="EMBL" id="MT144073">
    <property type="protein sequence ID" value="QJA48161.1"/>
    <property type="molecule type" value="Genomic_DNA"/>
</dbReference>
<name>A0A6H1ZL48_9ZZZZ</name>
<accession>A0A6H1ZL48</accession>
<evidence type="ECO:0000313" key="1">
    <source>
        <dbReference type="EMBL" id="QJA48161.1"/>
    </source>
</evidence>
<evidence type="ECO:0000313" key="2">
    <source>
        <dbReference type="EMBL" id="QJH93850.1"/>
    </source>
</evidence>
<proteinExistence type="predicted"/>
<protein>
    <submittedName>
        <fullName evidence="1">Putative capsid protein</fullName>
    </submittedName>
</protein>